<proteinExistence type="predicted"/>
<dbReference type="Gene3D" id="1.20.1280.50">
    <property type="match status" value="1"/>
</dbReference>
<evidence type="ECO:0000313" key="2">
    <source>
        <dbReference type="Proteomes" id="UP000799118"/>
    </source>
</evidence>
<dbReference type="SUPFAM" id="SSF52047">
    <property type="entry name" value="RNI-like"/>
    <property type="match status" value="1"/>
</dbReference>
<reference evidence="1" key="1">
    <citation type="journal article" date="2019" name="Environ. Microbiol.">
        <title>Fungal ecological strategies reflected in gene transcription - a case study of two litter decomposers.</title>
        <authorList>
            <person name="Barbi F."/>
            <person name="Kohler A."/>
            <person name="Barry K."/>
            <person name="Baskaran P."/>
            <person name="Daum C."/>
            <person name="Fauchery L."/>
            <person name="Ihrmark K."/>
            <person name="Kuo A."/>
            <person name="LaButti K."/>
            <person name="Lipzen A."/>
            <person name="Morin E."/>
            <person name="Grigoriev I.V."/>
            <person name="Henrissat B."/>
            <person name="Lindahl B."/>
            <person name="Martin F."/>
        </authorList>
    </citation>
    <scope>NUCLEOTIDE SEQUENCE</scope>
    <source>
        <strain evidence="1">JB14</strain>
    </source>
</reference>
<accession>A0A6A4HL31</accession>
<organism evidence="1 2">
    <name type="scientific">Gymnopus androsaceus JB14</name>
    <dbReference type="NCBI Taxonomy" id="1447944"/>
    <lineage>
        <taxon>Eukaryota</taxon>
        <taxon>Fungi</taxon>
        <taxon>Dikarya</taxon>
        <taxon>Basidiomycota</taxon>
        <taxon>Agaricomycotina</taxon>
        <taxon>Agaricomycetes</taxon>
        <taxon>Agaricomycetidae</taxon>
        <taxon>Agaricales</taxon>
        <taxon>Marasmiineae</taxon>
        <taxon>Omphalotaceae</taxon>
        <taxon>Gymnopus</taxon>
    </lineage>
</organism>
<dbReference type="EMBL" id="ML769473">
    <property type="protein sequence ID" value="KAE9399149.1"/>
    <property type="molecule type" value="Genomic_DNA"/>
</dbReference>
<protein>
    <submittedName>
        <fullName evidence="1">Uncharacterized protein</fullName>
    </submittedName>
</protein>
<keyword evidence="2" id="KW-1185">Reference proteome</keyword>
<dbReference type="SUPFAM" id="SSF81383">
    <property type="entry name" value="F-box domain"/>
    <property type="match status" value="1"/>
</dbReference>
<dbReference type="InterPro" id="IPR036047">
    <property type="entry name" value="F-box-like_dom_sf"/>
</dbReference>
<gene>
    <name evidence="1" type="ORF">BT96DRAFT_708554</name>
</gene>
<dbReference type="OrthoDB" id="3266451at2759"/>
<evidence type="ECO:0000313" key="1">
    <source>
        <dbReference type="EMBL" id="KAE9399149.1"/>
    </source>
</evidence>
<sequence length="475" mass="54436">MLFERCKFTIHDSPQDHPSATPQISSEELQSLLRSPHAFFPHSYRIPEALENIDADIYRYDSQIRRLHSELAILQNERTHAQNQQEAYRSLLAPVRRVPTEILQEIFAFFGGEVPNRLTVNRVSFPGLSLMAVCTRWRNVAGSCPSLWSYIFLRADAFDTDDISDLEALCRPLKWCLDQAGPTVPLDIVFEGTTEQDGEIEVLKLFVAQARRWRHAHFFTTGLLTDFQNLGVLSETNLSSLESLYVMQSLEYYQPDIQLFQKAGRKLTKLSFSAIEDSNAVNAIIPLSQIKDLHLEDVSFDSGLLHACPHLQKVSYMLHPRDGEDLTFPEQTSQIVPSLKIAADITSRHHSEDCADSFGAFLDSAIFPAVKWLHLAFRGVNECEWHQFNTLKFTEFLQRSKCSLTFLHIESAMISDDDLIMVLIHTPELRHFTFHQNHEEHKVRMNALQLEWVSPTMVFIKRLHACNGIDSTPRD</sequence>
<dbReference type="AlphaFoldDB" id="A0A6A4HL31"/>
<dbReference type="Proteomes" id="UP000799118">
    <property type="component" value="Unassembled WGS sequence"/>
</dbReference>
<name>A0A6A4HL31_9AGAR</name>